<dbReference type="RefSeq" id="WP_272463944.1">
    <property type="nucleotide sequence ID" value="NZ_JAPFQL010000158.1"/>
</dbReference>
<dbReference type="EMBL" id="JAPFQL010000158">
    <property type="protein sequence ID" value="MDC5699392.1"/>
    <property type="molecule type" value="Genomic_DNA"/>
</dbReference>
<dbReference type="Proteomes" id="UP001150259">
    <property type="component" value="Unassembled WGS sequence"/>
</dbReference>
<comment type="caution">
    <text evidence="3">The sequence shown here is derived from an EMBL/GenBank/DDBJ whole genome shotgun (WGS) entry which is preliminary data.</text>
</comment>
<evidence type="ECO:0000256" key="1">
    <source>
        <dbReference type="NCBIfam" id="TIGR02228"/>
    </source>
</evidence>
<dbReference type="EC" id="3.4.21.89" evidence="1"/>
<evidence type="ECO:0000256" key="2">
    <source>
        <dbReference type="SAM" id="Phobius"/>
    </source>
</evidence>
<keyword evidence="2" id="KW-1133">Transmembrane helix</keyword>
<keyword evidence="2" id="KW-0472">Membrane</keyword>
<dbReference type="NCBIfam" id="TIGR02228">
    <property type="entry name" value="sigpep_I_arch"/>
    <property type="match status" value="1"/>
</dbReference>
<organism evidence="3 4">
    <name type="scientific">Intrasporangium calvum</name>
    <dbReference type="NCBI Taxonomy" id="53358"/>
    <lineage>
        <taxon>Bacteria</taxon>
        <taxon>Bacillati</taxon>
        <taxon>Actinomycetota</taxon>
        <taxon>Actinomycetes</taxon>
        <taxon>Micrococcales</taxon>
        <taxon>Intrasporangiaceae</taxon>
        <taxon>Intrasporangium</taxon>
    </lineage>
</organism>
<keyword evidence="4" id="KW-1185">Reference proteome</keyword>
<protein>
    <recommendedName>
        <fullName evidence="1">Signal peptidase I</fullName>
        <ecNumber evidence="1">3.4.21.89</ecNumber>
    </recommendedName>
</protein>
<dbReference type="InterPro" id="IPR001733">
    <property type="entry name" value="Peptidase_S26B"/>
</dbReference>
<feature type="transmembrane region" description="Helical" evidence="2">
    <location>
        <begin position="157"/>
        <end position="180"/>
    </location>
</feature>
<keyword evidence="3" id="KW-0378">Hydrolase</keyword>
<reference evidence="3 4" key="1">
    <citation type="submission" date="2022-11" db="EMBL/GenBank/DDBJ databases">
        <title>Anaerobic phenanthrene biodegradation by a DNRA strain PheN6.</title>
        <authorList>
            <person name="Zhang Z."/>
        </authorList>
    </citation>
    <scope>NUCLEOTIDE SEQUENCE [LARGE SCALE GENOMIC DNA]</scope>
    <source>
        <strain evidence="3 4">PheN6</strain>
    </source>
</reference>
<sequence>MSTTPAATSHRRRGVRVVAILTNVLLGLVTLAGLAYLAPGVLGYERYVITGGSMSGTFEKGALVLERVVPVEDLVVGDIITYVPPASSGVTTLVTHRITEISTSDTGSRVLRTKGDANADVDPWSFSLTAPTQPVVEVAVPHVGWALIALADRQWRMFAVGVPAGLVALYSLVQLVGALIPSRRRPQLDPAPH</sequence>
<evidence type="ECO:0000313" key="4">
    <source>
        <dbReference type="Proteomes" id="UP001150259"/>
    </source>
</evidence>
<dbReference type="GO" id="GO:0009003">
    <property type="term" value="F:signal peptidase activity"/>
    <property type="evidence" value="ECO:0007669"/>
    <property type="project" value="UniProtKB-EC"/>
</dbReference>
<name>A0ABT5GMI4_9MICO</name>
<proteinExistence type="predicted"/>
<gene>
    <name evidence="3" type="ORF">OO014_19255</name>
</gene>
<keyword evidence="2" id="KW-0812">Transmembrane</keyword>
<accession>A0ABT5GMI4</accession>
<feature type="transmembrane region" description="Helical" evidence="2">
    <location>
        <begin position="17"/>
        <end position="38"/>
    </location>
</feature>
<dbReference type="InterPro" id="IPR019533">
    <property type="entry name" value="Peptidase_S26"/>
</dbReference>
<evidence type="ECO:0000313" key="3">
    <source>
        <dbReference type="EMBL" id="MDC5699392.1"/>
    </source>
</evidence>
<dbReference type="CDD" id="cd06530">
    <property type="entry name" value="S26_SPase_I"/>
    <property type="match status" value="1"/>
</dbReference>